<dbReference type="Proteomes" id="UP000431451">
    <property type="component" value="Unassembled WGS sequence"/>
</dbReference>
<protein>
    <submittedName>
        <fullName evidence="1">Uncharacterized protein</fullName>
    </submittedName>
</protein>
<dbReference type="EMBL" id="UWJD01000001">
    <property type="protein sequence ID" value="VCT84337.1"/>
    <property type="molecule type" value="Genomic_DNA"/>
</dbReference>
<name>A0A650MC17_9CLOT</name>
<dbReference type="AlphaFoldDB" id="A0A650MC17"/>
<evidence type="ECO:0000313" key="2">
    <source>
        <dbReference type="Proteomes" id="UP000431451"/>
    </source>
</evidence>
<reference evidence="1 2" key="1">
    <citation type="submission" date="2018-06" db="EMBL/GenBank/DDBJ databases">
        <authorList>
            <consortium name="IHU Genomes"/>
        </authorList>
    </citation>
    <scope>NUCLEOTIDE SEQUENCE [LARGE SCALE GENOMIC DNA]</scope>
    <source>
        <strain evidence="1 2">NEC25</strain>
    </source>
</reference>
<sequence>MTARELTIKTLNDIKKRRLKGEKEYMAYQKEKNSRKLKSWSVKVGGCRW</sequence>
<evidence type="ECO:0000313" key="1">
    <source>
        <dbReference type="EMBL" id="VCT84337.1"/>
    </source>
</evidence>
<gene>
    <name evidence="1" type="ORF">CNEONATNEC25_01937</name>
</gene>
<proteinExistence type="predicted"/>
<dbReference type="RefSeq" id="WP_200847554.1">
    <property type="nucleotide sequence ID" value="NZ_CAMTCL010000029.1"/>
</dbReference>
<accession>A0A650MC17</accession>
<organism evidence="1 2">
    <name type="scientific">Clostridium neonatale</name>
    <dbReference type="NCBI Taxonomy" id="137838"/>
    <lineage>
        <taxon>Bacteria</taxon>
        <taxon>Bacillati</taxon>
        <taxon>Bacillota</taxon>
        <taxon>Clostridia</taxon>
        <taxon>Eubacteriales</taxon>
        <taxon>Clostridiaceae</taxon>
        <taxon>Clostridium</taxon>
    </lineage>
</organism>